<reference evidence="1 2" key="1">
    <citation type="submission" date="2022-01" db="EMBL/GenBank/DDBJ databases">
        <title>Flavihumibacter sp. nov., isolated from sediment of a river.</title>
        <authorList>
            <person name="Liu H."/>
        </authorList>
    </citation>
    <scope>NUCLEOTIDE SEQUENCE [LARGE SCALE GENOMIC DNA]</scope>
    <source>
        <strain evidence="1 2">RY-1</strain>
    </source>
</reference>
<gene>
    <name evidence="1" type="ORF">L0U88_12740</name>
</gene>
<accession>A0ABS9BLI5</accession>
<comment type="caution">
    <text evidence="1">The sequence shown here is derived from an EMBL/GenBank/DDBJ whole genome shotgun (WGS) entry which is preliminary data.</text>
</comment>
<dbReference type="EMBL" id="JAKEVY010000003">
    <property type="protein sequence ID" value="MCF1715496.1"/>
    <property type="molecule type" value="Genomic_DNA"/>
</dbReference>
<keyword evidence="2" id="KW-1185">Reference proteome</keyword>
<organism evidence="1 2">
    <name type="scientific">Flavihumibacter fluminis</name>
    <dbReference type="NCBI Taxonomy" id="2909236"/>
    <lineage>
        <taxon>Bacteria</taxon>
        <taxon>Pseudomonadati</taxon>
        <taxon>Bacteroidota</taxon>
        <taxon>Chitinophagia</taxon>
        <taxon>Chitinophagales</taxon>
        <taxon>Chitinophagaceae</taxon>
        <taxon>Flavihumibacter</taxon>
    </lineage>
</organism>
<sequence length="53" mass="6416">MQWEYLAFAVLAIGLVVLYHHLDATQLVRKASYWKRKINMLKQFEELSLEQYE</sequence>
<name>A0ABS9BLI5_9BACT</name>
<dbReference type="Proteomes" id="UP001200145">
    <property type="component" value="Unassembled WGS sequence"/>
</dbReference>
<evidence type="ECO:0000313" key="1">
    <source>
        <dbReference type="EMBL" id="MCF1715496.1"/>
    </source>
</evidence>
<protein>
    <submittedName>
        <fullName evidence="1">Uncharacterized protein</fullName>
    </submittedName>
</protein>
<evidence type="ECO:0000313" key="2">
    <source>
        <dbReference type="Proteomes" id="UP001200145"/>
    </source>
</evidence>
<proteinExistence type="predicted"/>
<dbReference type="RefSeq" id="WP_234866449.1">
    <property type="nucleotide sequence ID" value="NZ_JAKEVY010000003.1"/>
</dbReference>